<dbReference type="InterPro" id="IPR036374">
    <property type="entry name" value="OxRdtase_Mopterin-bd_sf"/>
</dbReference>
<dbReference type="OrthoDB" id="9795587at2"/>
<dbReference type="RefSeq" id="WP_024901969.1">
    <property type="nucleotide sequence ID" value="NZ_CADFGU010000014.1"/>
</dbReference>
<dbReference type="PATRIC" id="fig|28092.6.peg.4303"/>
<dbReference type="EMBL" id="LAQU01000022">
    <property type="protein sequence ID" value="KKB62292.1"/>
    <property type="molecule type" value="Genomic_DNA"/>
</dbReference>
<organism evidence="7 8">
    <name type="scientific">Robbsia andropogonis</name>
    <dbReference type="NCBI Taxonomy" id="28092"/>
    <lineage>
        <taxon>Bacteria</taxon>
        <taxon>Pseudomonadati</taxon>
        <taxon>Pseudomonadota</taxon>
        <taxon>Betaproteobacteria</taxon>
        <taxon>Burkholderiales</taxon>
        <taxon>Burkholderiaceae</taxon>
        <taxon>Robbsia</taxon>
    </lineage>
</organism>
<feature type="binding site" evidence="5">
    <location>
        <position position="190"/>
    </location>
    <ligand>
        <name>Mo-molybdopterin</name>
        <dbReference type="ChEBI" id="CHEBI:71302"/>
    </ligand>
</feature>
<reference evidence="7 8" key="1">
    <citation type="submission" date="2015-03" db="EMBL/GenBank/DDBJ databases">
        <title>Draft Genome Sequence of Burkholderia andropogonis type strain ICMP2807, isolated from Sorghum bicolor.</title>
        <authorList>
            <person name="Lopes-Santos L."/>
            <person name="Castro D.B."/>
            <person name="Ottoboni L.M."/>
            <person name="Park D."/>
            <person name="Weirc B.S."/>
            <person name="Destefano S.A."/>
        </authorList>
    </citation>
    <scope>NUCLEOTIDE SEQUENCE [LARGE SCALE GENOMIC DNA]</scope>
    <source>
        <strain evidence="7 8">ICMP2807</strain>
    </source>
</reference>
<evidence type="ECO:0000256" key="4">
    <source>
        <dbReference type="ARBA" id="ARBA00023002"/>
    </source>
</evidence>
<dbReference type="GO" id="GO:0016672">
    <property type="term" value="F:oxidoreductase activity, acting on a sulfur group of donors, quinone or similar compound as acceptor"/>
    <property type="evidence" value="ECO:0007669"/>
    <property type="project" value="UniProtKB-UniRule"/>
</dbReference>
<dbReference type="InterPro" id="IPR000572">
    <property type="entry name" value="OxRdtase_Mopterin-bd_dom"/>
</dbReference>
<feature type="binding site" evidence="5">
    <location>
        <position position="97"/>
    </location>
    <ligand>
        <name>Mo-molybdopterin</name>
        <dbReference type="ChEBI" id="CHEBI:71302"/>
    </ligand>
</feature>
<dbReference type="SUPFAM" id="SSF56524">
    <property type="entry name" value="Oxidoreductase molybdopterin-binding domain"/>
    <property type="match status" value="1"/>
</dbReference>
<evidence type="ECO:0000256" key="1">
    <source>
        <dbReference type="ARBA" id="ARBA00022505"/>
    </source>
</evidence>
<feature type="binding site" evidence="5">
    <location>
        <begin position="100"/>
        <end position="101"/>
    </location>
    <ligand>
        <name>Mo-molybdopterin</name>
        <dbReference type="ChEBI" id="CHEBI:71302"/>
    </ligand>
</feature>
<dbReference type="GO" id="GO:0043546">
    <property type="term" value="F:molybdopterin cofactor binding"/>
    <property type="evidence" value="ECO:0007669"/>
    <property type="project" value="UniProtKB-UniRule"/>
</dbReference>
<feature type="binding site" evidence="5">
    <location>
        <position position="155"/>
    </location>
    <ligand>
        <name>Mo-molybdopterin</name>
        <dbReference type="ChEBI" id="CHEBI:71302"/>
    </ligand>
    <ligandPart>
        <name>Mo</name>
        <dbReference type="ChEBI" id="CHEBI:28685"/>
    </ligandPart>
</feature>
<comment type="cofactor">
    <cofactor evidence="5">
        <name>Mo-molybdopterin</name>
        <dbReference type="ChEBI" id="CHEBI:71302"/>
    </cofactor>
    <text evidence="5">Binds 1 Mo-molybdopterin (Mo-MPT) cofactor per subunit.</text>
</comment>
<dbReference type="NCBIfam" id="NF003767">
    <property type="entry name" value="PRK05363.1"/>
    <property type="match status" value="1"/>
</dbReference>
<feature type="binding site" evidence="5">
    <location>
        <position position="243"/>
    </location>
    <ligand>
        <name>Mo-molybdopterin</name>
        <dbReference type="ChEBI" id="CHEBI:71302"/>
    </ligand>
</feature>
<comment type="caution">
    <text evidence="7">The sequence shown here is derived from an EMBL/GenBank/DDBJ whole genome shotgun (WGS) entry which is preliminary data.</text>
</comment>
<evidence type="ECO:0000313" key="7">
    <source>
        <dbReference type="EMBL" id="KKB62292.1"/>
    </source>
</evidence>
<name>A0A0F5JYC4_9BURK</name>
<comment type="PTM">
    <text evidence="5">Predicted to be exported by the Tat system. The position of the signal peptide cleavage has not been experimentally proven.</text>
</comment>
<dbReference type="InterPro" id="IPR022867">
    <property type="entry name" value="MsrP"/>
</dbReference>
<evidence type="ECO:0000256" key="5">
    <source>
        <dbReference type="HAMAP-Rule" id="MF_01206"/>
    </source>
</evidence>
<sequence>MTSRRDIAALRGDDIPRSEITPQALFQSRRQVIRQALQLAGAGALTSAAGMLPSLANAAAAQGLQANSGAQKLPAIPNATYRVTDNVTSFKDITSYNNFYEFGTDKADPARNAHTLQTRPWTVRVEGLVARPGTYDIDKLVKLAPQEERIYRMRCVEGWSMVIPWIGYPLAALIKQVQPTNDAKYVQFVTLNDPKQMPGLSADILQWPYVEGLRMDEAMHPLTLLTFGLYGEVLPKQDGAPVRIVVPWKYGFKSAKSIVAIRFVDREPATSWHQLAPQEYGFYSNVNPHVDHPRWSQATERRIGEGGLFTPKRPTLMYNGYDQVASLYQGMDLRKNF</sequence>
<evidence type="ECO:0000256" key="2">
    <source>
        <dbReference type="ARBA" id="ARBA00022723"/>
    </source>
</evidence>
<proteinExistence type="inferred from homology"/>
<dbReference type="Gene3D" id="3.90.420.10">
    <property type="entry name" value="Oxidoreductase, molybdopterin-binding domain"/>
    <property type="match status" value="1"/>
</dbReference>
<dbReference type="InterPro" id="IPR006311">
    <property type="entry name" value="TAT_signal"/>
</dbReference>
<dbReference type="HAMAP" id="MF_01206">
    <property type="entry name" value="MsrP"/>
    <property type="match status" value="1"/>
</dbReference>
<accession>A0A0F5JYC4</accession>
<keyword evidence="1 5" id="KW-0500">Molybdenum</keyword>
<comment type="caution">
    <text evidence="5">Lacks conserved residue(s) required for the propagation of feature annotation.</text>
</comment>
<keyword evidence="3 5" id="KW-0732">Signal</keyword>
<dbReference type="GO" id="GO:0046872">
    <property type="term" value="F:metal ion binding"/>
    <property type="evidence" value="ECO:0007669"/>
    <property type="project" value="UniProtKB-KW"/>
</dbReference>
<keyword evidence="4 5" id="KW-0560">Oxidoreductase</keyword>
<comment type="subunit">
    <text evidence="5">Heterodimer of a catalytic subunit (MsrP) and a heme-binding subunit (MsrQ).</text>
</comment>
<evidence type="ECO:0000259" key="6">
    <source>
        <dbReference type="Pfam" id="PF00174"/>
    </source>
</evidence>
<dbReference type="PANTHER" id="PTHR43032:SF3">
    <property type="entry name" value="PROTEIN-METHIONINE-SULFOXIDE REDUCTASE CATALYTIC SUBUNIT MSRP"/>
    <property type="match status" value="1"/>
</dbReference>
<comment type="function">
    <text evidence="5">Part of the MsrPQ system that repairs oxidized periplasmic proteins containing methionine sulfoxide residues (Met-O), using respiratory chain electrons. Thus protects these proteins from oxidative-stress damage caused by reactive species of oxygen and chlorine generated by the host defense mechanisms. MsrPQ is essential for the maintenance of envelope integrity under bleach stress, rescuing a wide series of structurally unrelated periplasmic proteins from methionine oxidation. The catalytic subunit MsrP is non-stereospecific, being able to reduce both (R-) and (S-) diastereoisomers of methionine sulfoxide.</text>
</comment>
<gene>
    <name evidence="5" type="primary">msrP</name>
    <name evidence="7" type="ORF">WM40_18315</name>
</gene>
<evidence type="ECO:0000313" key="8">
    <source>
        <dbReference type="Proteomes" id="UP000033618"/>
    </source>
</evidence>
<comment type="catalytic activity">
    <reaction evidence="5">
        <text>L-methionyl-[protein] + a quinone + H2O = L-methionyl-(R)-S-oxide-[protein] + a quinol</text>
        <dbReference type="Rhea" id="RHEA:51296"/>
        <dbReference type="Rhea" id="RHEA-COMP:12313"/>
        <dbReference type="Rhea" id="RHEA-COMP:12314"/>
        <dbReference type="ChEBI" id="CHEBI:15377"/>
        <dbReference type="ChEBI" id="CHEBI:16044"/>
        <dbReference type="ChEBI" id="CHEBI:24646"/>
        <dbReference type="ChEBI" id="CHEBI:45764"/>
        <dbReference type="ChEBI" id="CHEBI:132124"/>
    </reaction>
</comment>
<dbReference type="STRING" id="28092.WM40_18315"/>
<comment type="similarity">
    <text evidence="5">Belongs to the MsrP family.</text>
</comment>
<dbReference type="GO" id="GO:0030091">
    <property type="term" value="P:protein repair"/>
    <property type="evidence" value="ECO:0007669"/>
    <property type="project" value="UniProtKB-UniRule"/>
</dbReference>
<keyword evidence="2 5" id="KW-0479">Metal-binding</keyword>
<dbReference type="EC" id="1.8.5.-" evidence="5"/>
<keyword evidence="8" id="KW-1185">Reference proteome</keyword>
<evidence type="ECO:0000256" key="3">
    <source>
        <dbReference type="ARBA" id="ARBA00022729"/>
    </source>
</evidence>
<dbReference type="Pfam" id="PF00174">
    <property type="entry name" value="Oxidored_molyb"/>
    <property type="match status" value="1"/>
</dbReference>
<feature type="domain" description="Oxidoreductase molybdopterin-binding" evidence="6">
    <location>
        <begin position="117"/>
        <end position="272"/>
    </location>
</feature>
<dbReference type="AlphaFoldDB" id="A0A0F5JYC4"/>
<dbReference type="PROSITE" id="PS51318">
    <property type="entry name" value="TAT"/>
    <property type="match status" value="1"/>
</dbReference>
<dbReference type="Proteomes" id="UP000033618">
    <property type="component" value="Unassembled WGS sequence"/>
</dbReference>
<feature type="binding site" evidence="5">
    <location>
        <begin position="254"/>
        <end position="256"/>
    </location>
    <ligand>
        <name>Mo-molybdopterin</name>
        <dbReference type="ChEBI" id="CHEBI:71302"/>
    </ligand>
</feature>
<dbReference type="PANTHER" id="PTHR43032">
    <property type="entry name" value="PROTEIN-METHIONINE-SULFOXIDE REDUCTASE"/>
    <property type="match status" value="1"/>
</dbReference>
<protein>
    <recommendedName>
        <fullName evidence="5">Protein-methionine-sulfoxide reductase catalytic subunit MsrP</fullName>
        <ecNumber evidence="5">1.8.5.-</ecNumber>
    </recommendedName>
</protein>
<comment type="catalytic activity">
    <reaction evidence="5">
        <text>L-methionyl-[protein] + a quinone + H2O = L-methionyl-(S)-S-oxide-[protein] + a quinol</text>
        <dbReference type="Rhea" id="RHEA:51292"/>
        <dbReference type="Rhea" id="RHEA-COMP:12313"/>
        <dbReference type="Rhea" id="RHEA-COMP:12315"/>
        <dbReference type="ChEBI" id="CHEBI:15377"/>
        <dbReference type="ChEBI" id="CHEBI:16044"/>
        <dbReference type="ChEBI" id="CHEBI:24646"/>
        <dbReference type="ChEBI" id="CHEBI:44120"/>
        <dbReference type="ChEBI" id="CHEBI:132124"/>
    </reaction>
</comment>